<dbReference type="EMBL" id="WHWC01000002">
    <property type="protein sequence ID" value="KAG8387948.1"/>
    <property type="molecule type" value="Genomic_DNA"/>
</dbReference>
<evidence type="ECO:0000259" key="7">
    <source>
        <dbReference type="PROSITE" id="PS50089"/>
    </source>
</evidence>
<evidence type="ECO:0008006" key="10">
    <source>
        <dbReference type="Google" id="ProtNLM"/>
    </source>
</evidence>
<evidence type="ECO:0000256" key="1">
    <source>
        <dbReference type="ARBA" id="ARBA00022723"/>
    </source>
</evidence>
<dbReference type="InterPro" id="IPR017907">
    <property type="entry name" value="Znf_RING_CS"/>
</dbReference>
<name>A0AAV6XZU3_9LAMI</name>
<keyword evidence="3" id="KW-0862">Zinc</keyword>
<dbReference type="SMART" id="SM00184">
    <property type="entry name" value="RING"/>
    <property type="match status" value="2"/>
</dbReference>
<comment type="caution">
    <text evidence="8">The sequence shown here is derived from an EMBL/GenBank/DDBJ whole genome shotgun (WGS) entry which is preliminary data.</text>
</comment>
<dbReference type="Pfam" id="PF13639">
    <property type="entry name" value="zf-RING_2"/>
    <property type="match status" value="1"/>
</dbReference>
<protein>
    <recommendedName>
        <fullName evidence="10">PHD and RING finger domain-containing protein 1</fullName>
    </recommendedName>
</protein>
<evidence type="ECO:0000313" key="9">
    <source>
        <dbReference type="Proteomes" id="UP000826271"/>
    </source>
</evidence>
<dbReference type="InterPro" id="IPR001965">
    <property type="entry name" value="Znf_PHD"/>
</dbReference>
<accession>A0AAV6XZU3</accession>
<evidence type="ECO:0000256" key="2">
    <source>
        <dbReference type="ARBA" id="ARBA00022771"/>
    </source>
</evidence>
<evidence type="ECO:0000256" key="4">
    <source>
        <dbReference type="PROSITE-ProRule" id="PRU00175"/>
    </source>
</evidence>
<dbReference type="InterPro" id="IPR011011">
    <property type="entry name" value="Znf_FYVE_PHD"/>
</dbReference>
<dbReference type="Proteomes" id="UP000826271">
    <property type="component" value="Unassembled WGS sequence"/>
</dbReference>
<sequence length="662" mass="73655">MEMHSQPSSPNKRIKTLTPNPPSYISKGKSKIQDQTSSPCNHLHKVINDKELSDCCGICLSEPGNGGGVSRGYIDSCNHYFCFVCIMEWAKVESKCPLCKRRFSTIRRPPKPPIFTSDRLVHVPVRDQVYHYNGNSTIGLTDPYLEIKCSVCQGITDESLLLLCDLCDSAAHTYCVGLGVTVPESDWFCQDCTLLRAEHTESETNADSGVQINFDTSHKILSANEHVSVSDIVQEPCGHAVHKSRSIFSDRSYLMPPSSTNDEISMVSNISRLSSRSLEIAAQCPTKTNARTLRHCRNLHDRIRVLRENWSGFRSGILCFSFSPGDGNISSQKSITCASGRRSVSCLNQQSTAQCGSTGIPNDTGAHDIHKAWKMMDKAKSVKQSRERSSIVHQASKCPIRRLNTIRNADYMSHGLLSSNGQENGPGHHHNYTLEKDCYKEPSSLYGKQKWRRQVTEGVKNHSEGSLIGKHQGLESYNGVQTPSYIHSASVRNDEKLPAEKSFKGPSCLSSSVVSRPVPNIDLPKEVNHTSSSHSKVKHLKEKSKSEKICVDRKLYDDAKSEIQSLVKLNLKLQSTDEKLEADSFKEVARLATHSILAACGMEHPKTVYCSFPGFVCSHPSEVRQLQKSGLMPNCCRECFYVFVKDTVNTVMLLKKKTHVST</sequence>
<evidence type="ECO:0000313" key="8">
    <source>
        <dbReference type="EMBL" id="KAG8387948.1"/>
    </source>
</evidence>
<reference evidence="8" key="1">
    <citation type="submission" date="2019-10" db="EMBL/GenBank/DDBJ databases">
        <authorList>
            <person name="Zhang R."/>
            <person name="Pan Y."/>
            <person name="Wang J."/>
            <person name="Ma R."/>
            <person name="Yu S."/>
        </authorList>
    </citation>
    <scope>NUCLEOTIDE SEQUENCE</scope>
    <source>
        <strain evidence="8">LA-IB0</strain>
        <tissue evidence="8">Leaf</tissue>
    </source>
</reference>
<dbReference type="InterPro" id="IPR058746">
    <property type="entry name" value="Znf_RING-type_Topors"/>
</dbReference>
<feature type="region of interest" description="Disordered" evidence="5">
    <location>
        <begin position="1"/>
        <end position="36"/>
    </location>
</feature>
<evidence type="ECO:0000256" key="3">
    <source>
        <dbReference type="ARBA" id="ARBA00022833"/>
    </source>
</evidence>
<evidence type="ECO:0000256" key="5">
    <source>
        <dbReference type="SAM" id="MobiDB-lite"/>
    </source>
</evidence>
<organism evidence="8 9">
    <name type="scientific">Buddleja alternifolia</name>
    <dbReference type="NCBI Taxonomy" id="168488"/>
    <lineage>
        <taxon>Eukaryota</taxon>
        <taxon>Viridiplantae</taxon>
        <taxon>Streptophyta</taxon>
        <taxon>Embryophyta</taxon>
        <taxon>Tracheophyta</taxon>
        <taxon>Spermatophyta</taxon>
        <taxon>Magnoliopsida</taxon>
        <taxon>eudicotyledons</taxon>
        <taxon>Gunneridae</taxon>
        <taxon>Pentapetalae</taxon>
        <taxon>asterids</taxon>
        <taxon>lamiids</taxon>
        <taxon>Lamiales</taxon>
        <taxon>Scrophulariaceae</taxon>
        <taxon>Buddlejeae</taxon>
        <taxon>Buddleja</taxon>
    </lineage>
</organism>
<feature type="compositionally biased region" description="Polar residues" evidence="5">
    <location>
        <begin position="1"/>
        <end position="11"/>
    </location>
</feature>
<dbReference type="Gene3D" id="3.30.40.10">
    <property type="entry name" value="Zinc/RING finger domain, C3HC4 (zinc finger)"/>
    <property type="match status" value="2"/>
</dbReference>
<dbReference type="SUPFAM" id="SSF57903">
    <property type="entry name" value="FYVE/PHD zinc finger"/>
    <property type="match status" value="1"/>
</dbReference>
<evidence type="ECO:0000259" key="6">
    <source>
        <dbReference type="PROSITE" id="PS50016"/>
    </source>
</evidence>
<dbReference type="Pfam" id="PF00628">
    <property type="entry name" value="PHD"/>
    <property type="match status" value="1"/>
</dbReference>
<dbReference type="PROSITE" id="PS00518">
    <property type="entry name" value="ZF_RING_1"/>
    <property type="match status" value="1"/>
</dbReference>
<dbReference type="CDD" id="cd16574">
    <property type="entry name" value="RING-HC_Topors"/>
    <property type="match status" value="1"/>
</dbReference>
<dbReference type="PANTHER" id="PTHR47177">
    <property type="entry name" value="F18C1.6 PROTEIN"/>
    <property type="match status" value="1"/>
</dbReference>
<dbReference type="SMART" id="SM00249">
    <property type="entry name" value="PHD"/>
    <property type="match status" value="1"/>
</dbReference>
<dbReference type="InterPro" id="IPR019787">
    <property type="entry name" value="Znf_PHD-finger"/>
</dbReference>
<proteinExistence type="predicted"/>
<feature type="domain" description="RING-type" evidence="7">
    <location>
        <begin position="56"/>
        <end position="100"/>
    </location>
</feature>
<dbReference type="GO" id="GO:0008270">
    <property type="term" value="F:zinc ion binding"/>
    <property type="evidence" value="ECO:0007669"/>
    <property type="project" value="UniProtKB-KW"/>
</dbReference>
<dbReference type="SUPFAM" id="SSF57850">
    <property type="entry name" value="RING/U-box"/>
    <property type="match status" value="1"/>
</dbReference>
<keyword evidence="9" id="KW-1185">Reference proteome</keyword>
<keyword evidence="1" id="KW-0479">Metal-binding</keyword>
<feature type="domain" description="PHD-type" evidence="6">
    <location>
        <begin position="146"/>
        <end position="195"/>
    </location>
</feature>
<dbReference type="PROSITE" id="PS50016">
    <property type="entry name" value="ZF_PHD_2"/>
    <property type="match status" value="1"/>
</dbReference>
<dbReference type="PANTHER" id="PTHR47177:SF4">
    <property type="entry name" value="OS06G0283200 PROTEIN"/>
    <property type="match status" value="1"/>
</dbReference>
<dbReference type="AlphaFoldDB" id="A0AAV6XZU3"/>
<dbReference type="PROSITE" id="PS50089">
    <property type="entry name" value="ZF_RING_2"/>
    <property type="match status" value="1"/>
</dbReference>
<dbReference type="InterPro" id="IPR001841">
    <property type="entry name" value="Znf_RING"/>
</dbReference>
<keyword evidence="2 4" id="KW-0863">Zinc-finger</keyword>
<gene>
    <name evidence="8" type="ORF">BUALT_Bualt02G0074300</name>
</gene>
<dbReference type="InterPro" id="IPR013083">
    <property type="entry name" value="Znf_RING/FYVE/PHD"/>
</dbReference>